<keyword evidence="4" id="KW-0548">Nucleotidyltransferase</keyword>
<dbReference type="InterPro" id="IPR043128">
    <property type="entry name" value="Rev_trsase/Diguanyl_cyclase"/>
</dbReference>
<feature type="domain" description="PAC" evidence="2">
    <location>
        <begin position="331"/>
        <end position="382"/>
    </location>
</feature>
<protein>
    <submittedName>
        <fullName evidence="4">Diguanylate cyclase</fullName>
        <ecNumber evidence="4">2.7.7.65</ecNumber>
    </submittedName>
</protein>
<evidence type="ECO:0000259" key="2">
    <source>
        <dbReference type="PROSITE" id="PS50113"/>
    </source>
</evidence>
<dbReference type="InterPro" id="IPR013656">
    <property type="entry name" value="PAS_4"/>
</dbReference>
<dbReference type="InterPro" id="IPR000160">
    <property type="entry name" value="GGDEF_dom"/>
</dbReference>
<dbReference type="EMBL" id="JAXQNN010000001">
    <property type="protein sequence ID" value="MDZ5710916.1"/>
    <property type="molecule type" value="Genomic_DNA"/>
</dbReference>
<dbReference type="SMART" id="SM00086">
    <property type="entry name" value="PAC"/>
    <property type="match status" value="3"/>
</dbReference>
<dbReference type="InterPro" id="IPR001610">
    <property type="entry name" value="PAC"/>
</dbReference>
<dbReference type="Gene3D" id="3.30.450.20">
    <property type="entry name" value="PAS domain"/>
    <property type="match status" value="3"/>
</dbReference>
<keyword evidence="4" id="KW-0808">Transferase</keyword>
<dbReference type="PROSITE" id="PS50112">
    <property type="entry name" value="PAS"/>
    <property type="match status" value="2"/>
</dbReference>
<dbReference type="PANTHER" id="PTHR44757:SF2">
    <property type="entry name" value="BIOFILM ARCHITECTURE MAINTENANCE PROTEIN MBAA"/>
    <property type="match status" value="1"/>
</dbReference>
<dbReference type="InterPro" id="IPR035965">
    <property type="entry name" value="PAS-like_dom_sf"/>
</dbReference>
<dbReference type="Proteomes" id="UP001292084">
    <property type="component" value="Unassembled WGS sequence"/>
</dbReference>
<dbReference type="NCBIfam" id="TIGR00229">
    <property type="entry name" value="sensory_box"/>
    <property type="match status" value="3"/>
</dbReference>
<dbReference type="SMART" id="SM00091">
    <property type="entry name" value="PAS"/>
    <property type="match status" value="3"/>
</dbReference>
<reference evidence="4 5" key="1">
    <citation type="submission" date="2023-12" db="EMBL/GenBank/DDBJ databases">
        <title>Jeotgalibacillus haloalkaliphilus sp. nov., a novel salt-tolerant bacteria, isolated from the estuary of the Fenhe River into the Yellow River.</title>
        <authorList>
            <person name="Li Y."/>
        </authorList>
    </citation>
    <scope>NUCLEOTIDE SEQUENCE [LARGE SCALE GENOMIC DNA]</scope>
    <source>
        <strain evidence="4 5">HH7-29</strain>
    </source>
</reference>
<dbReference type="CDD" id="cd00130">
    <property type="entry name" value="PAS"/>
    <property type="match status" value="2"/>
</dbReference>
<dbReference type="SMART" id="SM00267">
    <property type="entry name" value="GGDEF"/>
    <property type="match status" value="1"/>
</dbReference>
<dbReference type="NCBIfam" id="TIGR00254">
    <property type="entry name" value="GGDEF"/>
    <property type="match status" value="1"/>
</dbReference>
<dbReference type="Pfam" id="PF00990">
    <property type="entry name" value="GGDEF"/>
    <property type="match status" value="1"/>
</dbReference>
<dbReference type="GO" id="GO:0052621">
    <property type="term" value="F:diguanylate cyclase activity"/>
    <property type="evidence" value="ECO:0007669"/>
    <property type="project" value="UniProtKB-EC"/>
</dbReference>
<dbReference type="Pfam" id="PF08448">
    <property type="entry name" value="PAS_4"/>
    <property type="match status" value="2"/>
</dbReference>
<evidence type="ECO:0000259" key="3">
    <source>
        <dbReference type="PROSITE" id="PS50887"/>
    </source>
</evidence>
<evidence type="ECO:0000313" key="4">
    <source>
        <dbReference type="EMBL" id="MDZ5710916.1"/>
    </source>
</evidence>
<feature type="domain" description="PAS" evidence="1">
    <location>
        <begin position="133"/>
        <end position="177"/>
    </location>
</feature>
<comment type="caution">
    <text evidence="4">The sequence shown here is derived from an EMBL/GenBank/DDBJ whole genome shotgun (WGS) entry which is preliminary data.</text>
</comment>
<evidence type="ECO:0000259" key="1">
    <source>
        <dbReference type="PROSITE" id="PS50112"/>
    </source>
</evidence>
<dbReference type="EC" id="2.7.7.65" evidence="4"/>
<dbReference type="RefSeq" id="WP_322419945.1">
    <property type="nucleotide sequence ID" value="NZ_JAXQNN010000001.1"/>
</dbReference>
<evidence type="ECO:0000313" key="5">
    <source>
        <dbReference type="Proteomes" id="UP001292084"/>
    </source>
</evidence>
<dbReference type="Pfam" id="PF13426">
    <property type="entry name" value="PAS_9"/>
    <property type="match status" value="1"/>
</dbReference>
<dbReference type="PROSITE" id="PS50887">
    <property type="entry name" value="GGDEF"/>
    <property type="match status" value="1"/>
</dbReference>
<feature type="domain" description="PAC" evidence="2">
    <location>
        <begin position="76"/>
        <end position="132"/>
    </location>
</feature>
<dbReference type="InterPro" id="IPR000014">
    <property type="entry name" value="PAS"/>
</dbReference>
<dbReference type="PANTHER" id="PTHR44757">
    <property type="entry name" value="DIGUANYLATE CYCLASE DGCP"/>
    <property type="match status" value="1"/>
</dbReference>
<organism evidence="4 5">
    <name type="scientific">Jeotgalibacillus haloalkalitolerans</name>
    <dbReference type="NCBI Taxonomy" id="3104292"/>
    <lineage>
        <taxon>Bacteria</taxon>
        <taxon>Bacillati</taxon>
        <taxon>Bacillota</taxon>
        <taxon>Bacilli</taxon>
        <taxon>Bacillales</taxon>
        <taxon>Caryophanaceae</taxon>
        <taxon>Jeotgalibacillus</taxon>
    </lineage>
</organism>
<dbReference type="CDD" id="cd01949">
    <property type="entry name" value="GGDEF"/>
    <property type="match status" value="1"/>
</dbReference>
<gene>
    <name evidence="4" type="ORF">UFB30_01725</name>
</gene>
<proteinExistence type="predicted"/>
<dbReference type="Gene3D" id="3.30.70.270">
    <property type="match status" value="1"/>
</dbReference>
<dbReference type="InterPro" id="IPR000700">
    <property type="entry name" value="PAS-assoc_C"/>
</dbReference>
<dbReference type="SUPFAM" id="SSF55785">
    <property type="entry name" value="PYP-like sensor domain (PAS domain)"/>
    <property type="match status" value="3"/>
</dbReference>
<accession>A0ABU5KI60</accession>
<dbReference type="SUPFAM" id="SSF55073">
    <property type="entry name" value="Nucleotide cyclase"/>
    <property type="match status" value="1"/>
</dbReference>
<feature type="domain" description="GGDEF" evidence="3">
    <location>
        <begin position="414"/>
        <end position="547"/>
    </location>
</feature>
<dbReference type="InterPro" id="IPR029787">
    <property type="entry name" value="Nucleotide_cyclase"/>
</dbReference>
<dbReference type="InterPro" id="IPR052155">
    <property type="entry name" value="Biofilm_reg_signaling"/>
</dbReference>
<feature type="domain" description="PAS" evidence="1">
    <location>
        <begin position="257"/>
        <end position="329"/>
    </location>
</feature>
<keyword evidence="5" id="KW-1185">Reference proteome</keyword>
<dbReference type="PROSITE" id="PS50113">
    <property type="entry name" value="PAC"/>
    <property type="match status" value="3"/>
</dbReference>
<sequence>MKQKYENSIHPFITMMDRISDIVLILEVLPGPEFIYEFINEQGKKILGLDETILGRRFEDIYAPERADYIREKYMEVIKTKLHTHFELVGEGGWIGETTLNPIVNEHNEVTHVLSITRDVTDRKSLEENLAKTSAELGLVWDHASDAIFFMNEDGSIYRVNRAFEDMLGYQQAEVQGVLIPPFFKGHNQEKHEAFLSKLFGGQAFENMERQRVCKDGRIIEVLASYRPVKLNHRSYAIVMYKDITHLKEVERQVKEREERFRSLFDANPDIIWAIDKNGRVEHVNGAVTDILGYSKEEILQMDSHLLANHTDSQTIQYEEAVKRTLEGATVEYTAELFHKSGKKVELKVKTLPIRVNGETIGIYEVGQDMTQRNRAERALKRMAFTDSLTGLPNRRHITEKIDETIAASRENQQQFALLYIDMDHFKEINDSFGHDAGDDLLKLFANRIRSEMTADQLVARLGGDEFLVLLPDISDEADAVNKAGEVLNALSSPYRIAGQQLDVTSSMGISIYPKHGKNKRELIKQADEALYSAKDNGKNMFMLYGK</sequence>
<name>A0ABU5KI60_9BACL</name>
<feature type="domain" description="PAC" evidence="2">
    <location>
        <begin position="206"/>
        <end position="256"/>
    </location>
</feature>